<gene>
    <name evidence="1" type="ORF">Pint_29535</name>
</gene>
<dbReference type="Proteomes" id="UP001163603">
    <property type="component" value="Chromosome 15"/>
</dbReference>
<protein>
    <submittedName>
        <fullName evidence="1">Uncharacterized protein</fullName>
    </submittedName>
</protein>
<proteinExistence type="predicted"/>
<dbReference type="EMBL" id="CM047750">
    <property type="protein sequence ID" value="KAJ0006917.1"/>
    <property type="molecule type" value="Genomic_DNA"/>
</dbReference>
<accession>A0ACC0WXF5</accession>
<evidence type="ECO:0000313" key="2">
    <source>
        <dbReference type="Proteomes" id="UP001163603"/>
    </source>
</evidence>
<sequence>MAINNAKSLLVTLLIFTMVLSPLQLPCEAARVQGLDRVLLQDGPICPACVCCAPAPAGGCCPCFCPDSPDQP</sequence>
<reference evidence="2" key="1">
    <citation type="journal article" date="2023" name="G3 (Bethesda)">
        <title>Genome assembly and association tests identify interacting loci associated with vigor, precocity, and sex in interspecific pistachio rootstocks.</title>
        <authorList>
            <person name="Palmer W."/>
            <person name="Jacygrad E."/>
            <person name="Sagayaradj S."/>
            <person name="Cavanaugh K."/>
            <person name="Han R."/>
            <person name="Bertier L."/>
            <person name="Beede B."/>
            <person name="Kafkas S."/>
            <person name="Golino D."/>
            <person name="Preece J."/>
            <person name="Michelmore R."/>
        </authorList>
    </citation>
    <scope>NUCLEOTIDE SEQUENCE [LARGE SCALE GENOMIC DNA]</scope>
</reference>
<comment type="caution">
    <text evidence="1">The sequence shown here is derived from an EMBL/GenBank/DDBJ whole genome shotgun (WGS) entry which is preliminary data.</text>
</comment>
<name>A0ACC0WXF5_9ROSI</name>
<organism evidence="1 2">
    <name type="scientific">Pistacia integerrima</name>
    <dbReference type="NCBI Taxonomy" id="434235"/>
    <lineage>
        <taxon>Eukaryota</taxon>
        <taxon>Viridiplantae</taxon>
        <taxon>Streptophyta</taxon>
        <taxon>Embryophyta</taxon>
        <taxon>Tracheophyta</taxon>
        <taxon>Spermatophyta</taxon>
        <taxon>Magnoliopsida</taxon>
        <taxon>eudicotyledons</taxon>
        <taxon>Gunneridae</taxon>
        <taxon>Pentapetalae</taxon>
        <taxon>rosids</taxon>
        <taxon>malvids</taxon>
        <taxon>Sapindales</taxon>
        <taxon>Anacardiaceae</taxon>
        <taxon>Pistacia</taxon>
    </lineage>
</organism>
<evidence type="ECO:0000313" key="1">
    <source>
        <dbReference type="EMBL" id="KAJ0006917.1"/>
    </source>
</evidence>
<keyword evidence="2" id="KW-1185">Reference proteome</keyword>